<keyword evidence="5" id="KW-1185">Reference proteome</keyword>
<feature type="compositionally biased region" description="Low complexity" evidence="1">
    <location>
        <begin position="75"/>
        <end position="86"/>
    </location>
</feature>
<feature type="signal peptide" evidence="2">
    <location>
        <begin position="1"/>
        <end position="23"/>
    </location>
</feature>
<gene>
    <name evidence="4" type="ORF">KIL84_013149</name>
</gene>
<dbReference type="AlphaFoldDB" id="A0A9D3WUY6"/>
<dbReference type="Proteomes" id="UP000827986">
    <property type="component" value="Unassembled WGS sequence"/>
</dbReference>
<proteinExistence type="predicted"/>
<feature type="region of interest" description="Disordered" evidence="1">
    <location>
        <begin position="60"/>
        <end position="101"/>
    </location>
</feature>
<dbReference type="InterPro" id="IPR057909">
    <property type="entry name" value="NRG2_N"/>
</dbReference>
<sequence>MRSPPAACPLPLLLLLLGTSALAAAPPCSPAPPSVGSVQELVRRAAVVIEGKVLPREAARPAGLGEAGLPQGRRPGQPTAPAAGTLPPSPPPPPAASASPAPPPWVARVRVHQVWAVKGGGLRKDSLFWLRGEPGSACGRLKAESRYIFFMEPLDAGAALFQASSPPLETGRYLKREVSRALCRGC</sequence>
<protein>
    <recommendedName>
        <fullName evidence="3">Neuregulin 2 N-terminal domain-containing protein</fullName>
    </recommendedName>
</protein>
<evidence type="ECO:0000313" key="5">
    <source>
        <dbReference type="Proteomes" id="UP000827986"/>
    </source>
</evidence>
<feature type="chain" id="PRO_5039109856" description="Neuregulin 2 N-terminal domain-containing protein" evidence="2">
    <location>
        <begin position="24"/>
        <end position="186"/>
    </location>
</feature>
<dbReference type="Pfam" id="PF25518">
    <property type="entry name" value="NRG2_N"/>
    <property type="match status" value="1"/>
</dbReference>
<evidence type="ECO:0000259" key="3">
    <source>
        <dbReference type="Pfam" id="PF25518"/>
    </source>
</evidence>
<reference evidence="4" key="1">
    <citation type="submission" date="2021-09" db="EMBL/GenBank/DDBJ databases">
        <title>The genome of Mauremys mutica provides insights into the evolution of semi-aquatic lifestyle.</title>
        <authorList>
            <person name="Gong S."/>
            <person name="Gao Y."/>
        </authorList>
    </citation>
    <scope>NUCLEOTIDE SEQUENCE</scope>
    <source>
        <strain evidence="4">MM-2020</strain>
        <tissue evidence="4">Muscle</tissue>
    </source>
</reference>
<name>A0A9D3WUY6_9SAUR</name>
<feature type="non-terminal residue" evidence="4">
    <location>
        <position position="186"/>
    </location>
</feature>
<evidence type="ECO:0000313" key="4">
    <source>
        <dbReference type="EMBL" id="KAH1168559.1"/>
    </source>
</evidence>
<feature type="domain" description="Neuregulin 2 N-terminal" evidence="3">
    <location>
        <begin position="103"/>
        <end position="170"/>
    </location>
</feature>
<comment type="caution">
    <text evidence="4">The sequence shown here is derived from an EMBL/GenBank/DDBJ whole genome shotgun (WGS) entry which is preliminary data.</text>
</comment>
<accession>A0A9D3WUY6</accession>
<keyword evidence="2" id="KW-0732">Signal</keyword>
<feature type="compositionally biased region" description="Pro residues" evidence="1">
    <location>
        <begin position="87"/>
        <end position="101"/>
    </location>
</feature>
<organism evidence="4 5">
    <name type="scientific">Mauremys mutica</name>
    <name type="common">yellowpond turtle</name>
    <dbReference type="NCBI Taxonomy" id="74926"/>
    <lineage>
        <taxon>Eukaryota</taxon>
        <taxon>Metazoa</taxon>
        <taxon>Chordata</taxon>
        <taxon>Craniata</taxon>
        <taxon>Vertebrata</taxon>
        <taxon>Euteleostomi</taxon>
        <taxon>Archelosauria</taxon>
        <taxon>Testudinata</taxon>
        <taxon>Testudines</taxon>
        <taxon>Cryptodira</taxon>
        <taxon>Durocryptodira</taxon>
        <taxon>Testudinoidea</taxon>
        <taxon>Geoemydidae</taxon>
        <taxon>Geoemydinae</taxon>
        <taxon>Mauremys</taxon>
    </lineage>
</organism>
<evidence type="ECO:0000256" key="2">
    <source>
        <dbReference type="SAM" id="SignalP"/>
    </source>
</evidence>
<dbReference type="EMBL" id="JAHDVG010000485">
    <property type="protein sequence ID" value="KAH1168559.1"/>
    <property type="molecule type" value="Genomic_DNA"/>
</dbReference>
<evidence type="ECO:0000256" key="1">
    <source>
        <dbReference type="SAM" id="MobiDB-lite"/>
    </source>
</evidence>